<organism evidence="2 3">
    <name type="scientific">Candidatus Woesebacteria bacterium RIFCSPLOWO2_01_FULL_39_10b</name>
    <dbReference type="NCBI Taxonomy" id="1802517"/>
    <lineage>
        <taxon>Bacteria</taxon>
        <taxon>Candidatus Woeseibacteriota</taxon>
    </lineage>
</organism>
<keyword evidence="1" id="KW-0812">Transmembrane</keyword>
<keyword evidence="1" id="KW-1133">Transmembrane helix</keyword>
<dbReference type="AlphaFoldDB" id="A0A1F8BBE2"/>
<evidence type="ECO:0000313" key="3">
    <source>
        <dbReference type="Proteomes" id="UP000176404"/>
    </source>
</evidence>
<accession>A0A1F8BBE2</accession>
<dbReference type="Proteomes" id="UP000176404">
    <property type="component" value="Unassembled WGS sequence"/>
</dbReference>
<proteinExistence type="predicted"/>
<name>A0A1F8BBE2_9BACT</name>
<protein>
    <submittedName>
        <fullName evidence="2">Uncharacterized protein</fullName>
    </submittedName>
</protein>
<comment type="caution">
    <text evidence="2">The sequence shown here is derived from an EMBL/GenBank/DDBJ whole genome shotgun (WGS) entry which is preliminary data.</text>
</comment>
<evidence type="ECO:0000313" key="2">
    <source>
        <dbReference type="EMBL" id="OGM60668.1"/>
    </source>
</evidence>
<dbReference type="STRING" id="1802517.A2892_01310"/>
<sequence>MLFGFFCSSRFPVDAQTVPSFPACSNPQGSLIVSYNNGTHGIVGDTKIYSGSDSVYSVTDTTLIQCFCAEDGSGIQTNWWKISSLSQEEIDTLNNLGWVFVPSGMPWGLVDEPYMAKNSEYACRGGSSTSSSGNSGGQVLALAASNSNVLASTGGSIYLLFVFLAGLIFLGLGIFLRKFKRPVY</sequence>
<gene>
    <name evidence="2" type="ORF">A2892_01310</name>
</gene>
<dbReference type="EMBL" id="MGHD01000003">
    <property type="protein sequence ID" value="OGM60668.1"/>
    <property type="molecule type" value="Genomic_DNA"/>
</dbReference>
<evidence type="ECO:0000256" key="1">
    <source>
        <dbReference type="SAM" id="Phobius"/>
    </source>
</evidence>
<feature type="transmembrane region" description="Helical" evidence="1">
    <location>
        <begin position="157"/>
        <end position="176"/>
    </location>
</feature>
<keyword evidence="1" id="KW-0472">Membrane</keyword>
<reference evidence="2 3" key="1">
    <citation type="journal article" date="2016" name="Nat. Commun.">
        <title>Thousands of microbial genomes shed light on interconnected biogeochemical processes in an aquifer system.</title>
        <authorList>
            <person name="Anantharaman K."/>
            <person name="Brown C.T."/>
            <person name="Hug L.A."/>
            <person name="Sharon I."/>
            <person name="Castelle C.J."/>
            <person name="Probst A.J."/>
            <person name="Thomas B.C."/>
            <person name="Singh A."/>
            <person name="Wilkins M.J."/>
            <person name="Karaoz U."/>
            <person name="Brodie E.L."/>
            <person name="Williams K.H."/>
            <person name="Hubbard S.S."/>
            <person name="Banfield J.F."/>
        </authorList>
    </citation>
    <scope>NUCLEOTIDE SEQUENCE [LARGE SCALE GENOMIC DNA]</scope>
</reference>